<evidence type="ECO:0008006" key="4">
    <source>
        <dbReference type="Google" id="ProtNLM"/>
    </source>
</evidence>
<dbReference type="InterPro" id="IPR027417">
    <property type="entry name" value="P-loop_NTPase"/>
</dbReference>
<reference evidence="2 3" key="1">
    <citation type="submission" date="2020-12" db="EMBL/GenBank/DDBJ databases">
        <title>Genome sequence of clinical Mycobacterium intracellulare strains.</title>
        <authorList>
            <person name="Tateishi Y."/>
            <person name="Matsumoto S."/>
            <person name="Fukushima Y."/>
            <person name="Nakajima C."/>
            <person name="Suzuki Y."/>
        </authorList>
    </citation>
    <scope>NUCLEOTIDE SEQUENCE [LARGE SCALE GENOMIC DNA]</scope>
    <source>
        <strain evidence="2 3">M018</strain>
    </source>
</reference>
<dbReference type="AlphaFoldDB" id="A0A7R7MVH0"/>
<dbReference type="Gene3D" id="3.40.50.300">
    <property type="entry name" value="P-loop containing nucleotide triphosphate hydrolases"/>
    <property type="match status" value="1"/>
</dbReference>
<feature type="region of interest" description="Disordered" evidence="1">
    <location>
        <begin position="1"/>
        <end position="57"/>
    </location>
</feature>
<protein>
    <recommendedName>
        <fullName evidence="4">AAA family ATPase</fullName>
    </recommendedName>
</protein>
<evidence type="ECO:0000313" key="2">
    <source>
        <dbReference type="EMBL" id="BCP00704.1"/>
    </source>
</evidence>
<dbReference type="SUPFAM" id="SSF52540">
    <property type="entry name" value="P-loop containing nucleoside triphosphate hydrolases"/>
    <property type="match status" value="1"/>
</dbReference>
<gene>
    <name evidence="2" type="ORF">MINTM018_34730</name>
</gene>
<accession>A0A7R7MVH0</accession>
<sequence length="409" mass="44409">MTDPAIRERALDAVSRHAAGRAETAVEPEWPPDDPGPPEPDAERPLPPRLNGTNVPETNIATHLRYPTLDWRRAFEGVPDDVDWLVDDFLVRGSSYSLVSPAKAGKSLLLQDVAAGLAAGRRVFGHPPRPPMHVLYVDHENSRDDIVERLRDMGYGPEDLANLHYLSFPTMPPLDSAAGGRDLADVAQHYGADLVIIDTVSRVVAGEENSADTYRALYRHALAPLKAARRAVVRLDHRGKDAKAAGARGSSAKNDDVDVVWQLTQQGGPNGETYVTLTCERQRGSAHPDVLRILRDINPRLCHEAKAAPLTLTEQQRIASCIDAMNRIGLPPDTGARKARTALRTAKYKVRNDVVAAAVKARKLAATCPEVDRDTEADLFDTCPRGGGDTSDAPEMCPQTAGDTSEGGW</sequence>
<dbReference type="RefSeq" id="WP_201406075.1">
    <property type="nucleotide sequence ID" value="NZ_AP024255.1"/>
</dbReference>
<dbReference type="Pfam" id="PF13481">
    <property type="entry name" value="AAA_25"/>
    <property type="match status" value="1"/>
</dbReference>
<proteinExistence type="predicted"/>
<dbReference type="Proteomes" id="UP000595205">
    <property type="component" value="Chromosome"/>
</dbReference>
<organism evidence="2 3">
    <name type="scientific">Mycobacterium intracellulare</name>
    <dbReference type="NCBI Taxonomy" id="1767"/>
    <lineage>
        <taxon>Bacteria</taxon>
        <taxon>Bacillati</taxon>
        <taxon>Actinomycetota</taxon>
        <taxon>Actinomycetes</taxon>
        <taxon>Mycobacteriales</taxon>
        <taxon>Mycobacteriaceae</taxon>
        <taxon>Mycobacterium</taxon>
        <taxon>Mycobacterium avium complex (MAC)</taxon>
    </lineage>
</organism>
<feature type="compositionally biased region" description="Basic and acidic residues" evidence="1">
    <location>
        <begin position="1"/>
        <end position="15"/>
    </location>
</feature>
<evidence type="ECO:0000313" key="3">
    <source>
        <dbReference type="Proteomes" id="UP000595205"/>
    </source>
</evidence>
<name>A0A7R7MVH0_MYCIT</name>
<evidence type="ECO:0000256" key="1">
    <source>
        <dbReference type="SAM" id="MobiDB-lite"/>
    </source>
</evidence>
<dbReference type="EMBL" id="AP024255">
    <property type="protein sequence ID" value="BCP00704.1"/>
    <property type="molecule type" value="Genomic_DNA"/>
</dbReference>
<feature type="region of interest" description="Disordered" evidence="1">
    <location>
        <begin position="382"/>
        <end position="409"/>
    </location>
</feature>